<dbReference type="EMBL" id="AP023213">
    <property type="protein sequence ID" value="BCG49139.1"/>
    <property type="molecule type" value="Genomic_DNA"/>
</dbReference>
<name>A0A6S6M6U8_9BACT</name>
<gene>
    <name evidence="2" type="ORF">GEOBRER4_n4044</name>
</gene>
<dbReference type="AlphaFoldDB" id="A0A6S6M6U8"/>
<protein>
    <submittedName>
        <fullName evidence="2">Amine oxidase</fullName>
    </submittedName>
</protein>
<proteinExistence type="predicted"/>
<reference evidence="2 3" key="1">
    <citation type="submission" date="2020-06" db="EMBL/GenBank/DDBJ databases">
        <title>Interaction of electrochemicaly active bacteria, Geobacter bremensis R4 on different carbon anode.</title>
        <authorList>
            <person name="Meng L."/>
            <person name="Yoshida N."/>
        </authorList>
    </citation>
    <scope>NUCLEOTIDE SEQUENCE [LARGE SCALE GENOMIC DNA]</scope>
    <source>
        <strain evidence="2 3">R4</strain>
    </source>
</reference>
<dbReference type="RefSeq" id="WP_226377842.1">
    <property type="nucleotide sequence ID" value="NZ_AP023213.1"/>
</dbReference>
<feature type="region of interest" description="Disordered" evidence="1">
    <location>
        <begin position="92"/>
        <end position="111"/>
    </location>
</feature>
<accession>A0A6S6M6U8</accession>
<dbReference type="Proteomes" id="UP000515472">
    <property type="component" value="Chromosome"/>
</dbReference>
<feature type="compositionally biased region" description="Basic residues" evidence="1">
    <location>
        <begin position="92"/>
        <end position="101"/>
    </location>
</feature>
<evidence type="ECO:0000256" key="1">
    <source>
        <dbReference type="SAM" id="MobiDB-lite"/>
    </source>
</evidence>
<keyword evidence="3" id="KW-1185">Reference proteome</keyword>
<sequence>MPRAIIVFSHLRWSFVYQRPQHLLTRMAGSRRVIFFEEPVCDPERESFLECSTHDVEFAHLADSAAAGPVPAAWGGMKTLADNNLLACGVNRRRQGRRRGERPRGSDSLYR</sequence>
<evidence type="ECO:0000313" key="3">
    <source>
        <dbReference type="Proteomes" id="UP000515472"/>
    </source>
</evidence>
<dbReference type="KEGG" id="gbn:GEOBRER4_38890"/>
<organism evidence="2 3">
    <name type="scientific">Citrifermentans bremense</name>
    <dbReference type="NCBI Taxonomy" id="60035"/>
    <lineage>
        <taxon>Bacteria</taxon>
        <taxon>Pseudomonadati</taxon>
        <taxon>Thermodesulfobacteriota</taxon>
        <taxon>Desulfuromonadia</taxon>
        <taxon>Geobacterales</taxon>
        <taxon>Geobacteraceae</taxon>
        <taxon>Citrifermentans</taxon>
    </lineage>
</organism>
<evidence type="ECO:0000313" key="2">
    <source>
        <dbReference type="EMBL" id="BCG49139.1"/>
    </source>
</evidence>
<feature type="compositionally biased region" description="Basic and acidic residues" evidence="1">
    <location>
        <begin position="102"/>
        <end position="111"/>
    </location>
</feature>